<feature type="transmembrane region" description="Helical" evidence="1">
    <location>
        <begin position="352"/>
        <end position="371"/>
    </location>
</feature>
<name>A9AZT1_HERA2</name>
<feature type="transmembrane region" description="Helical" evidence="1">
    <location>
        <begin position="219"/>
        <end position="238"/>
    </location>
</feature>
<keyword evidence="1" id="KW-0472">Membrane</keyword>
<evidence type="ECO:0000256" key="1">
    <source>
        <dbReference type="SAM" id="Phobius"/>
    </source>
</evidence>
<feature type="transmembrane region" description="Helical" evidence="1">
    <location>
        <begin position="195"/>
        <end position="213"/>
    </location>
</feature>
<dbReference type="STRING" id="316274.Haur_4503"/>
<dbReference type="AlphaFoldDB" id="A9AZT1"/>
<organism evidence="2 3">
    <name type="scientific">Herpetosiphon aurantiacus (strain ATCC 23779 / DSM 785 / 114-95)</name>
    <dbReference type="NCBI Taxonomy" id="316274"/>
    <lineage>
        <taxon>Bacteria</taxon>
        <taxon>Bacillati</taxon>
        <taxon>Chloroflexota</taxon>
        <taxon>Chloroflexia</taxon>
        <taxon>Herpetosiphonales</taxon>
        <taxon>Herpetosiphonaceae</taxon>
        <taxon>Herpetosiphon</taxon>
    </lineage>
</organism>
<feature type="transmembrane region" description="Helical" evidence="1">
    <location>
        <begin position="250"/>
        <end position="267"/>
    </location>
</feature>
<keyword evidence="1" id="KW-0812">Transmembrane</keyword>
<protein>
    <recommendedName>
        <fullName evidence="4">Glycosyltransferase RgtA/B/C/D-like domain-containing protein</fullName>
    </recommendedName>
</protein>
<evidence type="ECO:0000313" key="2">
    <source>
        <dbReference type="EMBL" id="ABX07135.1"/>
    </source>
</evidence>
<sequence length="717" mass="78688">MLRGLRSRWGTLGGLLLLWLIIGWWANAQPSRSANLLQHTSTSVGGLYGLEQSNSLPGATGPTTRSYRWSNGNLHVPLWPASNHARLVQLEYVAPFGPTSLQFEQTQALSLALQPELRQLSLFVPADVQQLQLRNQPSEQDGRNLGLLLSHLSWQELGSNGWAALPDATPFNSSNLALLCGVVLLLSLGWARHWLALAGSGLSLGLAALAWSGNWLNRAAINSLSQLLLVAALAVGAYHMWQRWPRPVNWRWLLVAIWLITTLSLWTPTVQYDGVGYYAYLRSAGIDHDFDFSNEFSQTPLELNTGVKLTKTGYAANPWSVGPAMAFAPLWWLGHGITLLGGWPSDGYSQPYLALTTWGSALAGLIFILSCEALLRRQFSPKIAALATISIYLASNLLYYSLFQGAYAHSLSAACVSLMALASLRLREQPSLGRWAQLGLSMGATIVSYWIGALVLILPALLLWPLLVGKQRLAWPNLIKGLGIAALAGLLVVLPQLAMWRLLYGAWLTIPQGGNFATPRSSQLWPMLVGSLYGMLWWTPIYVLGLVGLGLSIRQRQAWPYLAAVIIYLIYISRLPDWHGSGAFGLRRLTTLAPCLAWGVAALLHRWRHWPSTAIGLIASLVGWNLALMARYITYAIPRGYPAIAELPLSAILLSDQPLEASRLGLLMRNGWFGSQLSNLQGRSLWVFLGLLGSTAGVLAIWRWLGRANSPSLNQET</sequence>
<keyword evidence="1" id="KW-1133">Transmembrane helix</keyword>
<gene>
    <name evidence="2" type="ordered locus">Haur_4503</name>
</gene>
<feature type="transmembrane region" description="Helical" evidence="1">
    <location>
        <begin position="685"/>
        <end position="705"/>
    </location>
</feature>
<feature type="transmembrane region" description="Helical" evidence="1">
    <location>
        <begin position="613"/>
        <end position="633"/>
    </location>
</feature>
<proteinExistence type="predicted"/>
<dbReference type="Proteomes" id="UP000000787">
    <property type="component" value="Chromosome"/>
</dbReference>
<dbReference type="KEGG" id="hau:Haur_4503"/>
<dbReference type="EMBL" id="CP000875">
    <property type="protein sequence ID" value="ABX07135.1"/>
    <property type="molecule type" value="Genomic_DNA"/>
</dbReference>
<dbReference type="BioCyc" id="HAUR316274:GHYA-4558-MONOMER"/>
<reference evidence="2 3" key="1">
    <citation type="journal article" date="2011" name="Stand. Genomic Sci.">
        <title>Complete genome sequence of the filamentous gliding predatory bacterium Herpetosiphon aurantiacus type strain (114-95(T)).</title>
        <authorList>
            <person name="Kiss H."/>
            <person name="Nett M."/>
            <person name="Domin N."/>
            <person name="Martin K."/>
            <person name="Maresca J.A."/>
            <person name="Copeland A."/>
            <person name="Lapidus A."/>
            <person name="Lucas S."/>
            <person name="Berry K.W."/>
            <person name="Glavina Del Rio T."/>
            <person name="Dalin E."/>
            <person name="Tice H."/>
            <person name="Pitluck S."/>
            <person name="Richardson P."/>
            <person name="Bruce D."/>
            <person name="Goodwin L."/>
            <person name="Han C."/>
            <person name="Detter J.C."/>
            <person name="Schmutz J."/>
            <person name="Brettin T."/>
            <person name="Land M."/>
            <person name="Hauser L."/>
            <person name="Kyrpides N.C."/>
            <person name="Ivanova N."/>
            <person name="Goker M."/>
            <person name="Woyke T."/>
            <person name="Klenk H.P."/>
            <person name="Bryant D.A."/>
        </authorList>
    </citation>
    <scope>NUCLEOTIDE SEQUENCE [LARGE SCALE GENOMIC DNA]</scope>
    <source>
        <strain evidence="3">ATCC 23779 / DSM 785 / 114-95</strain>
    </source>
</reference>
<dbReference type="HOGENOM" id="CLU_385326_0_0_0"/>
<dbReference type="eggNOG" id="COG1807">
    <property type="taxonomic scope" value="Bacteria"/>
</dbReference>
<feature type="transmembrane region" description="Helical" evidence="1">
    <location>
        <begin position="438"/>
        <end position="462"/>
    </location>
</feature>
<evidence type="ECO:0008006" key="4">
    <source>
        <dbReference type="Google" id="ProtNLM"/>
    </source>
</evidence>
<dbReference type="InParanoid" id="A9AZT1"/>
<feature type="transmembrane region" description="Helical" evidence="1">
    <location>
        <begin position="559"/>
        <end position="577"/>
    </location>
</feature>
<feature type="transmembrane region" description="Helical" evidence="1">
    <location>
        <begin position="482"/>
        <end position="503"/>
    </location>
</feature>
<accession>A9AZT1</accession>
<feature type="transmembrane region" description="Helical" evidence="1">
    <location>
        <begin position="171"/>
        <end position="188"/>
    </location>
</feature>
<feature type="transmembrane region" description="Helical" evidence="1">
    <location>
        <begin position="383"/>
        <end position="400"/>
    </location>
</feature>
<feature type="transmembrane region" description="Helical" evidence="1">
    <location>
        <begin position="524"/>
        <end position="553"/>
    </location>
</feature>
<keyword evidence="3" id="KW-1185">Reference proteome</keyword>
<evidence type="ECO:0000313" key="3">
    <source>
        <dbReference type="Proteomes" id="UP000000787"/>
    </source>
</evidence>